<dbReference type="Gramene" id="VVA36835">
    <property type="protein sequence ID" value="VVA36835"/>
    <property type="gene ID" value="Prudul26B020818"/>
</dbReference>
<name>A0A5E4GAB8_PRUDU</name>
<reference evidence="1 4" key="3">
    <citation type="journal article" date="2022" name="G3 (Bethesda)">
        <title>Whole-genome sequence and methylome profiling of the almond [Prunus dulcis (Mill.) D.A. Webb] cultivar 'Nonpareil'.</title>
        <authorList>
            <person name="D'Amico-Willman K.M."/>
            <person name="Ouma W.Z."/>
            <person name="Meulia T."/>
            <person name="Sideli G.M."/>
            <person name="Gradziel T.M."/>
            <person name="Fresnedo-Ramirez J."/>
        </authorList>
    </citation>
    <scope>NUCLEOTIDE SEQUENCE [LARGE SCALE GENOMIC DNA]</scope>
    <source>
        <strain evidence="1">Clone GOH B32 T37-40</strain>
    </source>
</reference>
<keyword evidence="4" id="KW-1185">Reference proteome</keyword>
<reference evidence="3" key="2">
    <citation type="journal article" date="2020" name="Plant J.">
        <title>Transposons played a major role in the diversification between the closely related almond and peach genomes: results from the almond genome sequence.</title>
        <authorList>
            <person name="Alioto T."/>
            <person name="Alexiou K.G."/>
            <person name="Bardil A."/>
            <person name="Barteri F."/>
            <person name="Castanera R."/>
            <person name="Cruz F."/>
            <person name="Dhingra A."/>
            <person name="Duval H."/>
            <person name="Fernandez I Marti A."/>
            <person name="Frias L."/>
            <person name="Galan B."/>
            <person name="Garcia J.L."/>
            <person name="Howad W."/>
            <person name="Gomez-Garrido J."/>
            <person name="Gut M."/>
            <person name="Julca I."/>
            <person name="Morata J."/>
            <person name="Puigdomenech P."/>
            <person name="Ribeca P."/>
            <person name="Rubio Cabetas M.J."/>
            <person name="Vlasova A."/>
            <person name="Wirthensohn M."/>
            <person name="Garcia-Mas J."/>
            <person name="Gabaldon T."/>
            <person name="Casacuberta J.M."/>
            <person name="Arus P."/>
        </authorList>
    </citation>
    <scope>NUCLEOTIDE SEQUENCE [LARGE SCALE GENOMIC DNA]</scope>
    <source>
        <strain evidence="3">cv. Texas</strain>
    </source>
</reference>
<dbReference type="Proteomes" id="UP000327085">
    <property type="component" value="Chromosome 8"/>
</dbReference>
<dbReference type="InParanoid" id="A0A5E4GAB8"/>
<dbReference type="AlphaFoldDB" id="A0A5E4GAB8"/>
<gene>
    <name evidence="2" type="ORF">ALMOND_2B020818</name>
    <name evidence="1" type="ORF">L3X38_042035</name>
</gene>
<accession>A0A5E4GAB8</accession>
<evidence type="ECO:0000313" key="1">
    <source>
        <dbReference type="EMBL" id="KAI5312861.1"/>
    </source>
</evidence>
<organism evidence="2 3">
    <name type="scientific">Prunus dulcis</name>
    <name type="common">Almond</name>
    <name type="synonym">Amygdalus dulcis</name>
    <dbReference type="NCBI Taxonomy" id="3755"/>
    <lineage>
        <taxon>Eukaryota</taxon>
        <taxon>Viridiplantae</taxon>
        <taxon>Streptophyta</taxon>
        <taxon>Embryophyta</taxon>
        <taxon>Tracheophyta</taxon>
        <taxon>Spermatophyta</taxon>
        <taxon>Magnoliopsida</taxon>
        <taxon>eudicotyledons</taxon>
        <taxon>Gunneridae</taxon>
        <taxon>Pentapetalae</taxon>
        <taxon>rosids</taxon>
        <taxon>fabids</taxon>
        <taxon>Rosales</taxon>
        <taxon>Rosaceae</taxon>
        <taxon>Amygdaloideae</taxon>
        <taxon>Amygdaleae</taxon>
        <taxon>Prunus</taxon>
    </lineage>
</organism>
<evidence type="ECO:0000313" key="3">
    <source>
        <dbReference type="Proteomes" id="UP000327085"/>
    </source>
</evidence>
<proteinExistence type="predicted"/>
<dbReference type="EMBL" id="CABIKO010000481">
    <property type="protein sequence ID" value="VVA36835.1"/>
    <property type="molecule type" value="Genomic_DNA"/>
</dbReference>
<evidence type="ECO:0000313" key="2">
    <source>
        <dbReference type="EMBL" id="VVA36835.1"/>
    </source>
</evidence>
<protein>
    <submittedName>
        <fullName evidence="2">PREDICTED: PRUPE_3G196300</fullName>
    </submittedName>
</protein>
<sequence length="182" mass="20426">MDEVLNRFATKFALSEEEEEIELDLGGSLFDGVASDLYSLVGKLLTENVNKTAFIGTMKKIWRLKDDNDGLCNPATVPLTTQDFWVQVHDLHVLYMNLVVGELIEKNCGVHATLREAEPRPYGSWLRAELEGPNLQGWRRRTFSRKTPLLNETHGKAKLPPRVAETGVDEKEAVEVNGTCNS</sequence>
<dbReference type="EMBL" id="JAJFAZ020000008">
    <property type="protein sequence ID" value="KAI5312861.1"/>
    <property type="molecule type" value="Genomic_DNA"/>
</dbReference>
<evidence type="ECO:0000313" key="4">
    <source>
        <dbReference type="Proteomes" id="UP001054821"/>
    </source>
</evidence>
<reference evidence="2" key="1">
    <citation type="submission" date="2019-07" db="EMBL/GenBank/DDBJ databases">
        <authorList>
            <person name="Alioto T."/>
            <person name="Alioto T."/>
            <person name="Gomez Garrido J."/>
        </authorList>
    </citation>
    <scope>NUCLEOTIDE SEQUENCE</scope>
</reference>
<dbReference type="Proteomes" id="UP001054821">
    <property type="component" value="Chromosome 8"/>
</dbReference>